<dbReference type="SMART" id="SM00014">
    <property type="entry name" value="acidPPc"/>
    <property type="match status" value="1"/>
</dbReference>
<gene>
    <name evidence="3" type="ORF">A2401_00720</name>
</gene>
<accession>A0A1G2JAL2</accession>
<dbReference type="PANTHER" id="PTHR14969:SF13">
    <property type="entry name" value="AT30094P"/>
    <property type="match status" value="1"/>
</dbReference>
<dbReference type="Pfam" id="PF01569">
    <property type="entry name" value="PAP2"/>
    <property type="match status" value="1"/>
</dbReference>
<reference evidence="3 4" key="1">
    <citation type="journal article" date="2016" name="Nat. Commun.">
        <title>Thousands of microbial genomes shed light on interconnected biogeochemical processes in an aquifer system.</title>
        <authorList>
            <person name="Anantharaman K."/>
            <person name="Brown C.T."/>
            <person name="Hug L.A."/>
            <person name="Sharon I."/>
            <person name="Castelle C.J."/>
            <person name="Probst A.J."/>
            <person name="Thomas B.C."/>
            <person name="Singh A."/>
            <person name="Wilkins M.J."/>
            <person name="Karaoz U."/>
            <person name="Brodie E.L."/>
            <person name="Williams K.H."/>
            <person name="Hubbard S.S."/>
            <person name="Banfield J.F."/>
        </authorList>
    </citation>
    <scope>NUCLEOTIDE SEQUENCE [LARGE SCALE GENOMIC DNA]</scope>
</reference>
<evidence type="ECO:0000313" key="3">
    <source>
        <dbReference type="EMBL" id="OGZ84037.1"/>
    </source>
</evidence>
<dbReference type="InterPro" id="IPR036938">
    <property type="entry name" value="PAP2/HPO_sf"/>
</dbReference>
<feature type="domain" description="Phosphatidic acid phosphatase type 2/haloperoxidase" evidence="2">
    <location>
        <begin position="40"/>
        <end position="147"/>
    </location>
</feature>
<keyword evidence="1" id="KW-0472">Membrane</keyword>
<sequence length="151" mass="16911">MSPYKNLLDDTLGAITSFGSPVFYILIILVLLKFNVSLAMPLLGALIFVELFCVIIKIIYRKERPVEQARDNIYNKIDANSFPSIHSARISLIAVMFSLFYKDAPTIIACVLVVLCVGYSRIYLKRHHPIDVLAGFLIGAATALIVFYIIK</sequence>
<dbReference type="CDD" id="cd01610">
    <property type="entry name" value="PAP2_like"/>
    <property type="match status" value="1"/>
</dbReference>
<feature type="transmembrane region" description="Helical" evidence="1">
    <location>
        <begin position="38"/>
        <end position="60"/>
    </location>
</feature>
<feature type="transmembrane region" description="Helical" evidence="1">
    <location>
        <begin position="131"/>
        <end position="150"/>
    </location>
</feature>
<dbReference type="STRING" id="1802229.A2401_00720"/>
<organism evidence="3 4">
    <name type="scientific">Candidatus Staskawiczbacteria bacterium RIFOXYC1_FULL_38_18</name>
    <dbReference type="NCBI Taxonomy" id="1802229"/>
    <lineage>
        <taxon>Bacteria</taxon>
        <taxon>Candidatus Staskawicziibacteriota</taxon>
    </lineage>
</organism>
<keyword evidence="1" id="KW-1133">Transmembrane helix</keyword>
<protein>
    <recommendedName>
        <fullName evidence="2">Phosphatidic acid phosphatase type 2/haloperoxidase domain-containing protein</fullName>
    </recommendedName>
</protein>
<dbReference type="Proteomes" id="UP000177751">
    <property type="component" value="Unassembled WGS sequence"/>
</dbReference>
<evidence type="ECO:0000259" key="2">
    <source>
        <dbReference type="SMART" id="SM00014"/>
    </source>
</evidence>
<dbReference type="EMBL" id="MHPP01000024">
    <property type="protein sequence ID" value="OGZ84037.1"/>
    <property type="molecule type" value="Genomic_DNA"/>
</dbReference>
<dbReference type="InterPro" id="IPR000326">
    <property type="entry name" value="PAP2/HPO"/>
</dbReference>
<feature type="transmembrane region" description="Helical" evidence="1">
    <location>
        <begin position="106"/>
        <end position="124"/>
    </location>
</feature>
<name>A0A1G2JAL2_9BACT</name>
<dbReference type="Gene3D" id="1.20.144.10">
    <property type="entry name" value="Phosphatidic acid phosphatase type 2/haloperoxidase"/>
    <property type="match status" value="1"/>
</dbReference>
<comment type="caution">
    <text evidence="3">The sequence shown here is derived from an EMBL/GenBank/DDBJ whole genome shotgun (WGS) entry which is preliminary data.</text>
</comment>
<evidence type="ECO:0000256" key="1">
    <source>
        <dbReference type="SAM" id="Phobius"/>
    </source>
</evidence>
<dbReference type="SUPFAM" id="SSF48317">
    <property type="entry name" value="Acid phosphatase/Vanadium-dependent haloperoxidase"/>
    <property type="match status" value="1"/>
</dbReference>
<keyword evidence="1" id="KW-0812">Transmembrane</keyword>
<proteinExistence type="predicted"/>
<dbReference type="PANTHER" id="PTHR14969">
    <property type="entry name" value="SPHINGOSINE-1-PHOSPHATE PHOSPHOHYDROLASE"/>
    <property type="match status" value="1"/>
</dbReference>
<evidence type="ECO:0000313" key="4">
    <source>
        <dbReference type="Proteomes" id="UP000177751"/>
    </source>
</evidence>
<feature type="transmembrane region" description="Helical" evidence="1">
    <location>
        <begin position="12"/>
        <end position="32"/>
    </location>
</feature>
<dbReference type="AlphaFoldDB" id="A0A1G2JAL2"/>